<name>A0A2W7I2G8_9FLAO</name>
<keyword evidence="2" id="KW-1185">Reference proteome</keyword>
<gene>
    <name evidence="1" type="ORF">LX95_02004</name>
</gene>
<dbReference type="Proteomes" id="UP000249542">
    <property type="component" value="Unassembled WGS sequence"/>
</dbReference>
<organism evidence="1 2">
    <name type="scientific">Mesonia algae</name>
    <dbReference type="NCBI Taxonomy" id="213248"/>
    <lineage>
        <taxon>Bacteria</taxon>
        <taxon>Pseudomonadati</taxon>
        <taxon>Bacteroidota</taxon>
        <taxon>Flavobacteriia</taxon>
        <taxon>Flavobacteriales</taxon>
        <taxon>Flavobacteriaceae</taxon>
        <taxon>Mesonia</taxon>
    </lineage>
</organism>
<sequence length="150" mass="17479">MNVDFPITCVTNQKLPYPPEFICYEDDDIKVYSRITFSNETLVERIDFSCENKNETRFEIADIKFCGNKKNLNHPSTYNFRVLLINDGHQNSNYILEGNELGHLNLELNAKAYFSFNVIDSSQVNEFKDNCNFNSDKPRSKDGYIIITIR</sequence>
<dbReference type="EMBL" id="QKYV01000005">
    <property type="protein sequence ID" value="PZW39642.1"/>
    <property type="molecule type" value="Genomic_DNA"/>
</dbReference>
<accession>A0A2W7I2G8</accession>
<dbReference type="RefSeq" id="WP_111541290.1">
    <property type="nucleotide sequence ID" value="NZ_QKYV01000005.1"/>
</dbReference>
<evidence type="ECO:0000313" key="2">
    <source>
        <dbReference type="Proteomes" id="UP000249542"/>
    </source>
</evidence>
<evidence type="ECO:0000313" key="1">
    <source>
        <dbReference type="EMBL" id="PZW39642.1"/>
    </source>
</evidence>
<comment type="caution">
    <text evidence="1">The sequence shown here is derived from an EMBL/GenBank/DDBJ whole genome shotgun (WGS) entry which is preliminary data.</text>
</comment>
<dbReference type="AlphaFoldDB" id="A0A2W7I2G8"/>
<protein>
    <submittedName>
        <fullName evidence="1">Uncharacterized protein</fullName>
    </submittedName>
</protein>
<proteinExistence type="predicted"/>
<reference evidence="1 2" key="1">
    <citation type="submission" date="2018-06" db="EMBL/GenBank/DDBJ databases">
        <title>Genomic Encyclopedia of Archaeal and Bacterial Type Strains, Phase II (KMG-II): from individual species to whole genera.</title>
        <authorList>
            <person name="Goeker M."/>
        </authorList>
    </citation>
    <scope>NUCLEOTIDE SEQUENCE [LARGE SCALE GENOMIC DNA]</scope>
    <source>
        <strain evidence="1 2">DSM 15361</strain>
    </source>
</reference>